<evidence type="ECO:0000256" key="5">
    <source>
        <dbReference type="ARBA" id="ARBA00022786"/>
    </source>
</evidence>
<keyword evidence="2" id="KW-0808">Transferase</keyword>
<evidence type="ECO:0000256" key="3">
    <source>
        <dbReference type="ARBA" id="ARBA00022723"/>
    </source>
</evidence>
<evidence type="ECO:0000256" key="8">
    <source>
        <dbReference type="ARBA" id="ARBA00023054"/>
    </source>
</evidence>
<dbReference type="Gene3D" id="4.10.830.40">
    <property type="match status" value="1"/>
</dbReference>
<evidence type="ECO:0000256" key="6">
    <source>
        <dbReference type="ARBA" id="ARBA00022833"/>
    </source>
</evidence>
<dbReference type="SUPFAM" id="SSF49899">
    <property type="entry name" value="Concanavalin A-like lectins/glucanases"/>
    <property type="match status" value="1"/>
</dbReference>
<evidence type="ECO:0000256" key="7">
    <source>
        <dbReference type="ARBA" id="ARBA00022859"/>
    </source>
</evidence>
<reference evidence="15" key="1">
    <citation type="submission" date="2025-08" db="UniProtKB">
        <authorList>
            <consortium name="RefSeq"/>
        </authorList>
    </citation>
    <scope>IDENTIFICATION</scope>
    <source>
        <strain evidence="15">J_2021</strain>
        <tissue evidence="15">Erythrocytes</tissue>
    </source>
</reference>
<feature type="domain" description="B box-type" evidence="12">
    <location>
        <begin position="135"/>
        <end position="176"/>
    </location>
</feature>
<dbReference type="GO" id="GO:0045087">
    <property type="term" value="P:innate immune response"/>
    <property type="evidence" value="ECO:0007669"/>
    <property type="project" value="UniProtKB-KW"/>
</dbReference>
<dbReference type="InterPro" id="IPR000315">
    <property type="entry name" value="Znf_B-box"/>
</dbReference>
<dbReference type="InterPro" id="IPR003877">
    <property type="entry name" value="SPRY_dom"/>
</dbReference>
<dbReference type="PROSITE" id="PS50119">
    <property type="entry name" value="ZF_BBOX"/>
    <property type="match status" value="1"/>
</dbReference>
<dbReference type="PANTHER" id="PTHR25465">
    <property type="entry name" value="B-BOX DOMAIN CONTAINING"/>
    <property type="match status" value="1"/>
</dbReference>
<dbReference type="SMART" id="SM00184">
    <property type="entry name" value="RING"/>
    <property type="match status" value="1"/>
</dbReference>
<dbReference type="InterPro" id="IPR017907">
    <property type="entry name" value="Znf_RING_CS"/>
</dbReference>
<feature type="coiled-coil region" evidence="10">
    <location>
        <begin position="198"/>
        <end position="243"/>
    </location>
</feature>
<feature type="domain" description="B30.2/SPRY" evidence="13">
    <location>
        <begin position="362"/>
        <end position="550"/>
    </location>
</feature>
<dbReference type="CDD" id="cd19769">
    <property type="entry name" value="Bbox2_TRIM16-like"/>
    <property type="match status" value="1"/>
</dbReference>
<evidence type="ECO:0000256" key="4">
    <source>
        <dbReference type="ARBA" id="ARBA00022771"/>
    </source>
</evidence>
<dbReference type="Pfam" id="PF00097">
    <property type="entry name" value="zf-C3HC4"/>
    <property type="match status" value="1"/>
</dbReference>
<dbReference type="SMART" id="SM00336">
    <property type="entry name" value="BBOX"/>
    <property type="match status" value="1"/>
</dbReference>
<accession>A0A8J0UFS6</accession>
<evidence type="ECO:0000256" key="2">
    <source>
        <dbReference type="ARBA" id="ARBA00022679"/>
    </source>
</evidence>
<keyword evidence="1" id="KW-0399">Innate immunity</keyword>
<protein>
    <submittedName>
        <fullName evidence="15">E3 ubiquitin-protein ligase Midline-1</fullName>
    </submittedName>
</protein>
<dbReference type="KEGG" id="xla:108707767"/>
<evidence type="ECO:0000259" key="13">
    <source>
        <dbReference type="PROSITE" id="PS50188"/>
    </source>
</evidence>
<keyword evidence="6" id="KW-0862">Zinc</keyword>
<dbReference type="InterPro" id="IPR001841">
    <property type="entry name" value="Znf_RING"/>
</dbReference>
<name>A0A8J0UFS6_XENLA</name>
<dbReference type="OrthoDB" id="5792560at2759"/>
<keyword evidence="8 10" id="KW-0175">Coiled coil</keyword>
<dbReference type="Gene3D" id="3.30.160.60">
    <property type="entry name" value="Classic Zinc Finger"/>
    <property type="match status" value="1"/>
</dbReference>
<evidence type="ECO:0000256" key="9">
    <source>
        <dbReference type="PROSITE-ProRule" id="PRU00024"/>
    </source>
</evidence>
<dbReference type="InterPro" id="IPR013083">
    <property type="entry name" value="Znf_RING/FYVE/PHD"/>
</dbReference>
<dbReference type="Pfam" id="PF00622">
    <property type="entry name" value="SPRY"/>
    <property type="match status" value="1"/>
</dbReference>
<dbReference type="Pfam" id="PF00643">
    <property type="entry name" value="zf-B_box"/>
    <property type="match status" value="1"/>
</dbReference>
<dbReference type="InterPro" id="IPR051051">
    <property type="entry name" value="E3_ubiq-ligase_TRIM/RNF"/>
</dbReference>
<evidence type="ECO:0000313" key="14">
    <source>
        <dbReference type="Proteomes" id="UP000186698"/>
    </source>
</evidence>
<dbReference type="InterPro" id="IPR018957">
    <property type="entry name" value="Znf_C3HC4_RING-type"/>
</dbReference>
<dbReference type="InterPro" id="IPR013320">
    <property type="entry name" value="ConA-like_dom_sf"/>
</dbReference>
<dbReference type="InterPro" id="IPR003879">
    <property type="entry name" value="Butyrophylin_SPRY"/>
</dbReference>
<evidence type="ECO:0000313" key="15">
    <source>
        <dbReference type="RefSeq" id="XP_018101235.2"/>
    </source>
</evidence>
<evidence type="ECO:0000256" key="1">
    <source>
        <dbReference type="ARBA" id="ARBA00022588"/>
    </source>
</evidence>
<keyword evidence="14" id="KW-1185">Reference proteome</keyword>
<dbReference type="PRINTS" id="PR01407">
    <property type="entry name" value="BUTYPHLNCDUF"/>
</dbReference>
<gene>
    <name evidence="15" type="primary">LOC108707767</name>
</gene>
<organism evidence="14 15">
    <name type="scientific">Xenopus laevis</name>
    <name type="common">African clawed frog</name>
    <dbReference type="NCBI Taxonomy" id="8355"/>
    <lineage>
        <taxon>Eukaryota</taxon>
        <taxon>Metazoa</taxon>
        <taxon>Chordata</taxon>
        <taxon>Craniata</taxon>
        <taxon>Vertebrata</taxon>
        <taxon>Euteleostomi</taxon>
        <taxon>Amphibia</taxon>
        <taxon>Batrachia</taxon>
        <taxon>Anura</taxon>
        <taxon>Pipoidea</taxon>
        <taxon>Pipidae</taxon>
        <taxon>Xenopodinae</taxon>
        <taxon>Xenopus</taxon>
        <taxon>Xenopus</taxon>
    </lineage>
</organism>
<keyword evidence="7" id="KW-0391">Immunity</keyword>
<proteinExistence type="predicted"/>
<dbReference type="SMART" id="SM00502">
    <property type="entry name" value="BBC"/>
    <property type="match status" value="1"/>
</dbReference>
<dbReference type="SMART" id="SM00449">
    <property type="entry name" value="SPRY"/>
    <property type="match status" value="1"/>
</dbReference>
<dbReference type="Gene3D" id="2.60.120.920">
    <property type="match status" value="1"/>
</dbReference>
<dbReference type="PROSITE" id="PS00518">
    <property type="entry name" value="ZF_RING_1"/>
    <property type="match status" value="1"/>
</dbReference>
<dbReference type="GO" id="GO:0008270">
    <property type="term" value="F:zinc ion binding"/>
    <property type="evidence" value="ECO:0007669"/>
    <property type="project" value="UniProtKB-KW"/>
</dbReference>
<keyword evidence="4 9" id="KW-0863">Zinc-finger</keyword>
<feature type="domain" description="RING-type" evidence="11">
    <location>
        <begin position="12"/>
        <end position="55"/>
    </location>
</feature>
<sequence length="550" mass="62818">MASVDLRFSENCFLCLNPYLDPVTLPCGHHFCQMCISKLLDTQKVCKVYSCPQCRAEFKEHPDLHRNWTLGSKAKSFLSNHPEQGGTGIFCTYCIESPVPAAKSCLLCEASLCETHLAAHSRSTEHVLTEPTNTPFNRLCSVHKEPLKYFCCNDATCICASCCLVGVHKGHKVETLGDSSEKEKEKLGHVLEQLIPKRDKTEKRIQRLVEQSRHVQEQSAGEANRVTALFRDIREQLESLEAKVLHNIFTQQVERSLQLCKLIKETEIKKEELSRKICHIKELCNMADALTFLQDLKLNELDFNDEEDGDGNKEDQAPSFFDGIVKPFSKMSRWYKTTDQENSMCSLSRMYENLITGTLLTGLTDIMESVQRRVNWQEATGMLLDINSAANDVAVSWDKKTASSSLRSQGRPKTPERFQLYQTLSSSNFSLGRHYWEVEVSESGYWRLGVAYSSIDREGDESWFGYNEKSWCLCREDKIYKVIHNSQQTNLHHKPTYLKIRISLDYEAQCLSFSEMSESIRHLHTFTASFTEPLHAAFGVGRRSRVTIIS</sequence>
<dbReference type="Proteomes" id="UP000186698">
    <property type="component" value="Chromosome 2L"/>
</dbReference>
<dbReference type="PROSITE" id="PS50188">
    <property type="entry name" value="B302_SPRY"/>
    <property type="match status" value="1"/>
</dbReference>
<dbReference type="PROSITE" id="PS50089">
    <property type="entry name" value="ZF_RING_2"/>
    <property type="match status" value="1"/>
</dbReference>
<evidence type="ECO:0000259" key="12">
    <source>
        <dbReference type="PROSITE" id="PS50119"/>
    </source>
</evidence>
<dbReference type="InterPro" id="IPR001870">
    <property type="entry name" value="B30.2/SPRY"/>
</dbReference>
<dbReference type="GeneID" id="108707767"/>
<dbReference type="SUPFAM" id="SSF57850">
    <property type="entry name" value="RING/U-box"/>
    <property type="match status" value="1"/>
</dbReference>
<evidence type="ECO:0000256" key="10">
    <source>
        <dbReference type="SAM" id="Coils"/>
    </source>
</evidence>
<dbReference type="CDD" id="cd12891">
    <property type="entry name" value="SPRY_PRY_C-I_2"/>
    <property type="match status" value="1"/>
</dbReference>
<evidence type="ECO:0000259" key="11">
    <source>
        <dbReference type="PROSITE" id="PS50089"/>
    </source>
</evidence>
<dbReference type="InterPro" id="IPR043136">
    <property type="entry name" value="B30.2/SPRY_sf"/>
</dbReference>
<keyword evidence="5" id="KW-0833">Ubl conjugation pathway</keyword>
<dbReference type="GO" id="GO:0016740">
    <property type="term" value="F:transferase activity"/>
    <property type="evidence" value="ECO:0007669"/>
    <property type="project" value="UniProtKB-KW"/>
</dbReference>
<dbReference type="Gene3D" id="3.30.40.10">
    <property type="entry name" value="Zinc/RING finger domain, C3HC4 (zinc finger)"/>
    <property type="match status" value="1"/>
</dbReference>
<dbReference type="InterPro" id="IPR003649">
    <property type="entry name" value="Bbox_C"/>
</dbReference>
<dbReference type="RefSeq" id="XP_018101235.2">
    <property type="nucleotide sequence ID" value="XM_018245746.2"/>
</dbReference>
<dbReference type="PANTHER" id="PTHR25465:SF71">
    <property type="entry name" value="E3 UBIQUITIN-PROTEIN LIGASE TRIM39-LIKE"/>
    <property type="match status" value="1"/>
</dbReference>
<dbReference type="SUPFAM" id="SSF57845">
    <property type="entry name" value="B-box zinc-binding domain"/>
    <property type="match status" value="1"/>
</dbReference>
<dbReference type="AlphaFoldDB" id="A0A8J0UFS6"/>
<keyword evidence="3" id="KW-0479">Metal-binding</keyword>